<organism evidence="3 4">
    <name type="scientific">Salisediminibacterium beveridgei</name>
    <dbReference type="NCBI Taxonomy" id="632773"/>
    <lineage>
        <taxon>Bacteria</taxon>
        <taxon>Bacillati</taxon>
        <taxon>Bacillota</taxon>
        <taxon>Bacilli</taxon>
        <taxon>Bacillales</taxon>
        <taxon>Bacillaceae</taxon>
        <taxon>Salisediminibacterium</taxon>
    </lineage>
</organism>
<dbReference type="STRING" id="632773.BBEV_1276"/>
<dbReference type="OrthoDB" id="9794208at2"/>
<dbReference type="GO" id="GO:0035243">
    <property type="term" value="F:protein-arginine omega-N symmetric methyltransferase activity"/>
    <property type="evidence" value="ECO:0007669"/>
    <property type="project" value="TreeGrafter"/>
</dbReference>
<evidence type="ECO:0000256" key="1">
    <source>
        <dbReference type="ARBA" id="ARBA00022603"/>
    </source>
</evidence>
<evidence type="ECO:0008006" key="5">
    <source>
        <dbReference type="Google" id="ProtNLM"/>
    </source>
</evidence>
<keyword evidence="2" id="KW-0808">Transferase</keyword>
<evidence type="ECO:0000313" key="3">
    <source>
        <dbReference type="EMBL" id="AOM82641.1"/>
    </source>
</evidence>
<dbReference type="SUPFAM" id="SSF53335">
    <property type="entry name" value="S-adenosyl-L-methionine-dependent methyltransferases"/>
    <property type="match status" value="1"/>
</dbReference>
<dbReference type="PANTHER" id="PTHR12049">
    <property type="entry name" value="PROTEIN ARGININE METHYLTRANSFERASE NDUFAF7, MITOCHONDRIAL"/>
    <property type="match status" value="1"/>
</dbReference>
<dbReference type="EMBL" id="CP012502">
    <property type="protein sequence ID" value="AOM82641.1"/>
    <property type="molecule type" value="Genomic_DNA"/>
</dbReference>
<evidence type="ECO:0000313" key="4">
    <source>
        <dbReference type="Proteomes" id="UP000094463"/>
    </source>
</evidence>
<reference evidence="3 4" key="1">
    <citation type="submission" date="2015-08" db="EMBL/GenBank/DDBJ databases">
        <title>The complete genome sequence of Bacillus beveridgei MLTeJB.</title>
        <authorList>
            <person name="Hanson T.E."/>
            <person name="Mesa C."/>
            <person name="Basesman S.M."/>
            <person name="Oremland R.S."/>
        </authorList>
    </citation>
    <scope>NUCLEOTIDE SEQUENCE [LARGE SCALE GENOMIC DNA]</scope>
    <source>
        <strain evidence="3 4">MLTeJB</strain>
    </source>
</reference>
<dbReference type="InterPro" id="IPR003788">
    <property type="entry name" value="NDUFAF7"/>
</dbReference>
<dbReference type="InterPro" id="IPR038375">
    <property type="entry name" value="NDUFAF7_sf"/>
</dbReference>
<sequence>MSTVLTYFLEETMKQFLNALERKAGHQGPWTFYEFMNTALYDEEMGYYTNERTKLGKEGDFYTSNHVHPVFSHAHGRFFADIFDASDLNRRIIEIGSGDGRFALEVLTYLEKHHEDLFNDISYCVIEASAVHRDIIKEKLTKYDEHVEIFASLKDYQENHRMNGIIYSNELFDAMPVHVVEKSKEGWNEVLIQFNGEEFNEISSPCQNPALLEWLSSFGPELEPGFRTELNPDMKGWLEKALENTDKAVLMTVDYGYRNDELNHPQRRDGSLRGYRAHELIHNPLETPGRMDITSHIQWDAYDAITKAYGCSTVEHLRQDQFLLKAGIFRFLQEPKEMDPFSDTFKLNRAIQSLVTPDGISGAFQVDIKSKGTDFHRELGIFTEDPYRMT</sequence>
<protein>
    <recommendedName>
        <fullName evidence="5">SAM-dependent methyltransferase, MidA family</fullName>
    </recommendedName>
</protein>
<dbReference type="RefSeq" id="WP_069364705.1">
    <property type="nucleotide sequence ID" value="NZ_CP012502.1"/>
</dbReference>
<dbReference type="GO" id="GO:0032259">
    <property type="term" value="P:methylation"/>
    <property type="evidence" value="ECO:0007669"/>
    <property type="project" value="UniProtKB-KW"/>
</dbReference>
<dbReference type="InterPro" id="IPR029063">
    <property type="entry name" value="SAM-dependent_MTases_sf"/>
</dbReference>
<dbReference type="PATRIC" id="fig|632773.3.peg.1351"/>
<dbReference type="KEGG" id="bbev:BBEV_1276"/>
<gene>
    <name evidence="3" type="ORF">BBEV_1276</name>
</gene>
<dbReference type="AlphaFoldDB" id="A0A1D7QUF4"/>
<keyword evidence="1" id="KW-0489">Methyltransferase</keyword>
<evidence type="ECO:0000256" key="2">
    <source>
        <dbReference type="ARBA" id="ARBA00022679"/>
    </source>
</evidence>
<dbReference type="PANTHER" id="PTHR12049:SF7">
    <property type="entry name" value="PROTEIN ARGININE METHYLTRANSFERASE NDUFAF7, MITOCHONDRIAL"/>
    <property type="match status" value="1"/>
</dbReference>
<keyword evidence="4" id="KW-1185">Reference proteome</keyword>
<accession>A0A1D7QUF4</accession>
<proteinExistence type="predicted"/>
<dbReference type="Pfam" id="PF02636">
    <property type="entry name" value="Methyltransf_28"/>
    <property type="match status" value="1"/>
</dbReference>
<name>A0A1D7QUF4_9BACI</name>
<dbReference type="Gene3D" id="3.40.50.12710">
    <property type="match status" value="1"/>
</dbReference>
<dbReference type="Proteomes" id="UP000094463">
    <property type="component" value="Chromosome"/>
</dbReference>